<comment type="subcellular location">
    <subcellularLocation>
        <location evidence="1">Cell membrane</location>
        <topology evidence="1">Multi-pass membrane protein</topology>
    </subcellularLocation>
</comment>
<evidence type="ECO:0000313" key="7">
    <source>
        <dbReference type="EMBL" id="QOD74214.1"/>
    </source>
</evidence>
<evidence type="ECO:0000256" key="4">
    <source>
        <dbReference type="ARBA" id="ARBA00022989"/>
    </source>
</evidence>
<dbReference type="RefSeq" id="WP_151792677.1">
    <property type="nucleotide sequence ID" value="NZ_BKOK01000026.1"/>
</dbReference>
<keyword evidence="2" id="KW-1003">Cell membrane</keyword>
<dbReference type="GO" id="GO:0005886">
    <property type="term" value="C:plasma membrane"/>
    <property type="evidence" value="ECO:0007669"/>
    <property type="project" value="UniProtKB-SubCell"/>
</dbReference>
<reference evidence="8" key="2">
    <citation type="submission" date="2020-10" db="EMBL/GenBank/DDBJ databases">
        <title>Clinical and molecular characterization of Acinetobacter seifertii in Taiwan.</title>
        <authorList>
            <person name="Li L.-H."/>
            <person name="Yang Y.-S."/>
            <person name="Sun J.-R."/>
            <person name="Huang T.-W."/>
            <person name="Huang W.-C."/>
            <person name="Wang Y.-C."/>
            <person name="Kuo T.-H."/>
            <person name="Kuo S.-C."/>
            <person name="Chen T.-L."/>
        </authorList>
    </citation>
    <scope>NUCLEOTIDE SEQUENCE [LARGE SCALE GENOMIC DNA]</scope>
    <source>
        <strain evidence="8">AS42</strain>
    </source>
</reference>
<dbReference type="Proteomes" id="UP000516672">
    <property type="component" value="Chromosome"/>
</dbReference>
<gene>
    <name evidence="7" type="ORF">IC779_05670</name>
</gene>
<evidence type="ECO:0000256" key="5">
    <source>
        <dbReference type="ARBA" id="ARBA00023136"/>
    </source>
</evidence>
<evidence type="ECO:0000313" key="8">
    <source>
        <dbReference type="Proteomes" id="UP000516672"/>
    </source>
</evidence>
<feature type="domain" description="Na+/H+ antiporter NhaC-like C-terminal" evidence="6">
    <location>
        <begin position="18"/>
        <end position="207"/>
    </location>
</feature>
<keyword evidence="4" id="KW-1133">Transmembrane helix</keyword>
<accession>A0A7H2X5T6</accession>
<keyword evidence="3" id="KW-0812">Transmembrane</keyword>
<organism evidence="7 8">
    <name type="scientific">Acinetobacter seifertii</name>
    <dbReference type="NCBI Taxonomy" id="1530123"/>
    <lineage>
        <taxon>Bacteria</taxon>
        <taxon>Pseudomonadati</taxon>
        <taxon>Pseudomonadota</taxon>
        <taxon>Gammaproteobacteria</taxon>
        <taxon>Moraxellales</taxon>
        <taxon>Moraxellaceae</taxon>
        <taxon>Acinetobacter</taxon>
        <taxon>Acinetobacter calcoaceticus/baumannii complex</taxon>
    </lineage>
</organism>
<reference evidence="7 8" key="1">
    <citation type="submission" date="2020-09" db="EMBL/GenBank/DDBJ databases">
        <authorList>
            <person name="Chen F.-J."/>
            <person name="Lee Y.-T."/>
        </authorList>
    </citation>
    <scope>NUCLEOTIDE SEQUENCE [LARGE SCALE GENOMIC DNA]</scope>
    <source>
        <strain evidence="7 8">AS42</strain>
    </source>
</reference>
<dbReference type="EMBL" id="CP061828">
    <property type="protein sequence ID" value="QOD74214.1"/>
    <property type="molecule type" value="Genomic_DNA"/>
</dbReference>
<dbReference type="InterPro" id="IPR018461">
    <property type="entry name" value="Na/H_Antiport_NhaC-like_C"/>
</dbReference>
<proteinExistence type="predicted"/>
<evidence type="ECO:0000259" key="6">
    <source>
        <dbReference type="Pfam" id="PF03553"/>
    </source>
</evidence>
<keyword evidence="5" id="KW-0472">Membrane</keyword>
<evidence type="ECO:0000256" key="3">
    <source>
        <dbReference type="ARBA" id="ARBA00022692"/>
    </source>
</evidence>
<dbReference type="AlphaFoldDB" id="A0A7H2X5T6"/>
<dbReference type="Pfam" id="PF03553">
    <property type="entry name" value="Na_H_antiporter"/>
    <property type="match status" value="1"/>
</dbReference>
<name>A0A7H2X5T6_9GAMM</name>
<sequence>MSVEQSSITIPNIRTPKNIVLITIIILSFVLAFYAKGLPIEEVGLIGLLPIFALALLTVIGLDIVLAVIIAIIISVIMTSTSVFELGGILAKSTGSFIATVGLIIMLGAGVGEVANRTGAAKELVKFIVNKVGLSSIPRVKLGIMISSVVICGSLGTMAGGNAIIVAVIIPIAAAVGLTPPTVALLLMTAGSVGLFIGPFTPSTVTILELGGLTYPQYLSACAIPMSVVTLLTGWFMSGYIQKWTFGKYTYNENFLEPSEKIESASELKRSKRAAIVFIGTIIVMAILGIIFKAGFSFAIIVMLTVATLTGLVAGFSPKQILEALYEGCGKLVWMFILYWLYNPILVLVEKLNAYQTLLDNATPYLVDLSPAMLCFGIFLFNIVGHIPGAAVAQMTFTNKIFGPILLANGVPPVAVTAVLLSSSQVDWFGPFPSSDMFGQMGLARSSQLKYMLYGGWAIVIANILLFAVLFQILNSFL</sequence>
<evidence type="ECO:0000256" key="1">
    <source>
        <dbReference type="ARBA" id="ARBA00004651"/>
    </source>
</evidence>
<protein>
    <submittedName>
        <fullName evidence="7">Gluconate:proton symporter</fullName>
    </submittedName>
</protein>
<evidence type="ECO:0000256" key="2">
    <source>
        <dbReference type="ARBA" id="ARBA00022475"/>
    </source>
</evidence>